<feature type="compositionally biased region" description="Basic and acidic residues" evidence="3">
    <location>
        <begin position="179"/>
        <end position="195"/>
    </location>
</feature>
<evidence type="ECO:0000313" key="6">
    <source>
        <dbReference type="Proteomes" id="UP001608902"/>
    </source>
</evidence>
<feature type="domain" description="RRM" evidence="4">
    <location>
        <begin position="63"/>
        <end position="139"/>
    </location>
</feature>
<dbReference type="Gene3D" id="3.30.70.330">
    <property type="match status" value="1"/>
</dbReference>
<dbReference type="CDD" id="cd12418">
    <property type="entry name" value="RRM_Aly_REF_like"/>
    <property type="match status" value="1"/>
</dbReference>
<dbReference type="PANTHER" id="PTHR19965">
    <property type="entry name" value="RNA AND EXPORT FACTOR BINDING PROTEIN"/>
    <property type="match status" value="1"/>
</dbReference>
<dbReference type="InterPro" id="IPR035979">
    <property type="entry name" value="RBD_domain_sf"/>
</dbReference>
<dbReference type="SUPFAM" id="SSF54928">
    <property type="entry name" value="RNA-binding domain, RBD"/>
    <property type="match status" value="1"/>
</dbReference>
<evidence type="ECO:0000256" key="3">
    <source>
        <dbReference type="SAM" id="MobiDB-lite"/>
    </source>
</evidence>
<accession>A0ABD6EH64</accession>
<dbReference type="GO" id="GO:0003723">
    <property type="term" value="F:RNA binding"/>
    <property type="evidence" value="ECO:0007669"/>
    <property type="project" value="UniProtKB-UniRule"/>
</dbReference>
<protein>
    <recommendedName>
        <fullName evidence="4">RRM domain-containing protein</fullName>
    </recommendedName>
</protein>
<dbReference type="EMBL" id="JBGFUD010001045">
    <property type="protein sequence ID" value="MFH4975660.1"/>
    <property type="molecule type" value="Genomic_DNA"/>
</dbReference>
<dbReference type="Pfam" id="PF13865">
    <property type="entry name" value="FoP_duplication"/>
    <property type="match status" value="1"/>
</dbReference>
<evidence type="ECO:0000256" key="1">
    <source>
        <dbReference type="ARBA" id="ARBA00022884"/>
    </source>
</evidence>
<dbReference type="InterPro" id="IPR051229">
    <property type="entry name" value="ALYREF_mRNA_export"/>
</dbReference>
<sequence>MEDLVNLSLDEIIALQNKKKGARGGIRSGGRGRAFSGRIRGRRIPVVKNLNRAPFSRRTESASKLVVSNLAPRVTTADLQELFADHPYTDIAIHYDSSGRSLGTADVFFKRFSDAMFLKRQFMGVKLDGRLLDLFAVSSSSSPTRSRLRGVAQGGIRKRSGGFGSRASIGRAGGRRRRPRDENPRKKMTTEDLDRELDLYMRGSKHAKISAP</sequence>
<proteinExistence type="predicted"/>
<dbReference type="AlphaFoldDB" id="A0ABD6EH64"/>
<evidence type="ECO:0000259" key="4">
    <source>
        <dbReference type="PROSITE" id="PS50102"/>
    </source>
</evidence>
<comment type="caution">
    <text evidence="5">The sequence shown here is derived from an EMBL/GenBank/DDBJ whole genome shotgun (WGS) entry which is preliminary data.</text>
</comment>
<dbReference type="InterPro" id="IPR012677">
    <property type="entry name" value="Nucleotide-bd_a/b_plait_sf"/>
</dbReference>
<name>A0ABD6EH64_9BILA</name>
<dbReference type="Proteomes" id="UP001608902">
    <property type="component" value="Unassembled WGS sequence"/>
</dbReference>
<dbReference type="InterPro" id="IPR000504">
    <property type="entry name" value="RRM_dom"/>
</dbReference>
<keyword evidence="6" id="KW-1185">Reference proteome</keyword>
<gene>
    <name evidence="5" type="ORF">AB6A40_002369</name>
</gene>
<dbReference type="Pfam" id="PF00076">
    <property type="entry name" value="RRM_1"/>
    <property type="match status" value="1"/>
</dbReference>
<dbReference type="PANTHER" id="PTHR19965:SF82">
    <property type="entry name" value="THO COMPLEX SUBUNIT 4"/>
    <property type="match status" value="1"/>
</dbReference>
<keyword evidence="1 2" id="KW-0694">RNA-binding</keyword>
<organism evidence="5 6">
    <name type="scientific">Gnathostoma spinigerum</name>
    <dbReference type="NCBI Taxonomy" id="75299"/>
    <lineage>
        <taxon>Eukaryota</taxon>
        <taxon>Metazoa</taxon>
        <taxon>Ecdysozoa</taxon>
        <taxon>Nematoda</taxon>
        <taxon>Chromadorea</taxon>
        <taxon>Rhabditida</taxon>
        <taxon>Spirurina</taxon>
        <taxon>Gnathostomatomorpha</taxon>
        <taxon>Gnathostomatoidea</taxon>
        <taxon>Gnathostomatidae</taxon>
        <taxon>Gnathostoma</taxon>
    </lineage>
</organism>
<dbReference type="InterPro" id="IPR025715">
    <property type="entry name" value="FoP_C"/>
</dbReference>
<reference evidence="5 6" key="1">
    <citation type="submission" date="2024-08" db="EMBL/GenBank/DDBJ databases">
        <title>Gnathostoma spinigerum genome.</title>
        <authorList>
            <person name="Gonzalez-Bertolin B."/>
            <person name="Monzon S."/>
            <person name="Zaballos A."/>
            <person name="Jimenez P."/>
            <person name="Dekumyoy P."/>
            <person name="Varona S."/>
            <person name="Cuesta I."/>
            <person name="Sumanam S."/>
            <person name="Adisakwattana P."/>
            <person name="Gasser R.B."/>
            <person name="Hernandez-Gonzalez A."/>
            <person name="Young N.D."/>
            <person name="Perteguer M.J."/>
        </authorList>
    </citation>
    <scope>NUCLEOTIDE SEQUENCE [LARGE SCALE GENOMIC DNA]</scope>
    <source>
        <strain evidence="5">AL3</strain>
        <tissue evidence="5">Liver</tissue>
    </source>
</reference>
<evidence type="ECO:0000256" key="2">
    <source>
        <dbReference type="PROSITE-ProRule" id="PRU00176"/>
    </source>
</evidence>
<dbReference type="PROSITE" id="PS50102">
    <property type="entry name" value="RRM"/>
    <property type="match status" value="1"/>
</dbReference>
<dbReference type="SMART" id="SM00360">
    <property type="entry name" value="RRM"/>
    <property type="match status" value="1"/>
</dbReference>
<evidence type="ECO:0000313" key="5">
    <source>
        <dbReference type="EMBL" id="MFH4975660.1"/>
    </source>
</evidence>
<feature type="region of interest" description="Disordered" evidence="3">
    <location>
        <begin position="141"/>
        <end position="195"/>
    </location>
</feature>